<organism evidence="2 3">
    <name type="scientific">Brevundimonas balnearis</name>
    <dbReference type="NCBI Taxonomy" id="1572858"/>
    <lineage>
        <taxon>Bacteria</taxon>
        <taxon>Pseudomonadati</taxon>
        <taxon>Pseudomonadota</taxon>
        <taxon>Alphaproteobacteria</taxon>
        <taxon>Caulobacterales</taxon>
        <taxon>Caulobacteraceae</taxon>
        <taxon>Brevundimonas</taxon>
    </lineage>
</organism>
<keyword evidence="3" id="KW-1185">Reference proteome</keyword>
<proteinExistence type="predicted"/>
<evidence type="ECO:0000313" key="2">
    <source>
        <dbReference type="EMBL" id="MFC0634673.1"/>
    </source>
</evidence>
<comment type="caution">
    <text evidence="2">The sequence shown here is derived from an EMBL/GenBank/DDBJ whole genome shotgun (WGS) entry which is preliminary data.</text>
</comment>
<dbReference type="Proteomes" id="UP001589906">
    <property type="component" value="Unassembled WGS sequence"/>
</dbReference>
<protein>
    <submittedName>
        <fullName evidence="2">DUF4194 domain-containing protein</fullName>
    </submittedName>
</protein>
<sequence>MLIEFQQLEEKDARLYARVTQVIAHLLRHQFLHIDDRGAAGLMETLRRAAAVTLLRDYFDVAGYRLVVRESEGWAGLFPDLDRITAPRMRIEDSLVLLVLRRLWEEEVQNGDIQPHASVLLTLNAAYDAYQETVSRARRPALKVGEFRDVLLSLERRAIVRLGPEDDQAQDRELTIRALVSEVAGDDFLTSLEQLLQRPDVVEDDADEEPAAPEADRAEVEVSA</sequence>
<evidence type="ECO:0000256" key="1">
    <source>
        <dbReference type="SAM" id="MobiDB-lite"/>
    </source>
</evidence>
<feature type="compositionally biased region" description="Basic and acidic residues" evidence="1">
    <location>
        <begin position="214"/>
        <end position="224"/>
    </location>
</feature>
<gene>
    <name evidence="2" type="ORF">ACFFGE_12395</name>
</gene>
<reference evidence="2 3" key="1">
    <citation type="submission" date="2024-09" db="EMBL/GenBank/DDBJ databases">
        <authorList>
            <person name="Sun Q."/>
            <person name="Mori K."/>
        </authorList>
    </citation>
    <scope>NUCLEOTIDE SEQUENCE [LARGE SCALE GENOMIC DNA]</scope>
    <source>
        <strain evidence="2 3">NCAIM B.02621</strain>
    </source>
</reference>
<feature type="compositionally biased region" description="Acidic residues" evidence="1">
    <location>
        <begin position="202"/>
        <end position="211"/>
    </location>
</feature>
<evidence type="ECO:0000313" key="3">
    <source>
        <dbReference type="Proteomes" id="UP001589906"/>
    </source>
</evidence>
<accession>A0ABV6R7X9</accession>
<dbReference type="InterPro" id="IPR025449">
    <property type="entry name" value="JetB"/>
</dbReference>
<dbReference type="RefSeq" id="WP_292259856.1">
    <property type="nucleotide sequence ID" value="NZ_JBHLSW010000007.1"/>
</dbReference>
<name>A0ABV6R7X9_9CAUL</name>
<feature type="region of interest" description="Disordered" evidence="1">
    <location>
        <begin position="199"/>
        <end position="224"/>
    </location>
</feature>
<dbReference type="Pfam" id="PF13835">
    <property type="entry name" value="DUF4194"/>
    <property type="match status" value="1"/>
</dbReference>
<dbReference type="EMBL" id="JBHLSW010000007">
    <property type="protein sequence ID" value="MFC0634673.1"/>
    <property type="molecule type" value="Genomic_DNA"/>
</dbReference>